<dbReference type="NCBIfam" id="TIGR03654">
    <property type="entry name" value="L6_bact"/>
    <property type="match status" value="1"/>
</dbReference>
<dbReference type="InterPro" id="IPR020040">
    <property type="entry name" value="Ribosomal_uL6_a/b-dom"/>
</dbReference>
<gene>
    <name evidence="3" type="primary">rplF</name>
    <name evidence="7" type="ORF">HNQ40_002847</name>
</gene>
<dbReference type="GO" id="GO:0002181">
    <property type="term" value="P:cytoplasmic translation"/>
    <property type="evidence" value="ECO:0007669"/>
    <property type="project" value="TreeGrafter"/>
</dbReference>
<dbReference type="SUPFAM" id="SSF56053">
    <property type="entry name" value="Ribosomal protein L6"/>
    <property type="match status" value="2"/>
</dbReference>
<dbReference type="InterPro" id="IPR000702">
    <property type="entry name" value="Ribosomal_uL6-like"/>
</dbReference>
<dbReference type="InterPro" id="IPR019906">
    <property type="entry name" value="Ribosomal_uL6_bac-type"/>
</dbReference>
<evidence type="ECO:0000256" key="3">
    <source>
        <dbReference type="HAMAP-Rule" id="MF_01365"/>
    </source>
</evidence>
<evidence type="ECO:0000313" key="7">
    <source>
        <dbReference type="EMBL" id="MBB6431041.1"/>
    </source>
</evidence>
<name>A0A7X0LLW4_9BACT</name>
<dbReference type="GO" id="GO:0022625">
    <property type="term" value="C:cytosolic large ribosomal subunit"/>
    <property type="evidence" value="ECO:0007669"/>
    <property type="project" value="UniProtKB-UniRule"/>
</dbReference>
<dbReference type="HAMAP" id="MF_01365_B">
    <property type="entry name" value="Ribosomal_uL6_B"/>
    <property type="match status" value="1"/>
</dbReference>
<keyword evidence="3 5" id="KW-0699">rRNA-binding</keyword>
<keyword evidence="1 3" id="KW-0689">Ribosomal protein</keyword>
<sequence>MSRIGKKPVDLAGATVKVNGREISVNGKGGTLTMEHRPEVSVRVDEEAKQVVVERDGDSRTAKAMHGLTRSLIANMIEGVTKGYEVNMEVHGVGYGATVQGNKVNLKLGFADTRVVPIPAGVTVEAKSSSNLTEVSVKGIDKQLVGQTAAAMRQHRKPEPYNGKGVHYKGEQIIRKQGKAFGS</sequence>
<dbReference type="AlphaFoldDB" id="A0A7X0LLW4"/>
<organism evidence="7 8">
    <name type="scientific">Algisphaera agarilytica</name>
    <dbReference type="NCBI Taxonomy" id="1385975"/>
    <lineage>
        <taxon>Bacteria</taxon>
        <taxon>Pseudomonadati</taxon>
        <taxon>Planctomycetota</taxon>
        <taxon>Phycisphaerae</taxon>
        <taxon>Phycisphaerales</taxon>
        <taxon>Phycisphaeraceae</taxon>
        <taxon>Algisphaera</taxon>
    </lineage>
</organism>
<dbReference type="GO" id="GO:0003735">
    <property type="term" value="F:structural constituent of ribosome"/>
    <property type="evidence" value="ECO:0007669"/>
    <property type="project" value="UniProtKB-UniRule"/>
</dbReference>
<dbReference type="InterPro" id="IPR036789">
    <property type="entry name" value="Ribosomal_uL6-like_a/b-dom_sf"/>
</dbReference>
<evidence type="ECO:0000256" key="1">
    <source>
        <dbReference type="ARBA" id="ARBA00022980"/>
    </source>
</evidence>
<dbReference type="PANTHER" id="PTHR11655:SF14">
    <property type="entry name" value="LARGE RIBOSOMAL SUBUNIT PROTEIN UL6M"/>
    <property type="match status" value="1"/>
</dbReference>
<evidence type="ECO:0000256" key="4">
    <source>
        <dbReference type="RuleBase" id="RU003869"/>
    </source>
</evidence>
<dbReference type="EMBL" id="JACHGY010000001">
    <property type="protein sequence ID" value="MBB6431041.1"/>
    <property type="molecule type" value="Genomic_DNA"/>
</dbReference>
<comment type="similarity">
    <text evidence="3 4">Belongs to the universal ribosomal protein uL6 family.</text>
</comment>
<protein>
    <recommendedName>
        <fullName evidence="3">Large ribosomal subunit protein uL6</fullName>
    </recommendedName>
</protein>
<keyword evidence="2 3" id="KW-0687">Ribonucleoprotein</keyword>
<reference evidence="7 8" key="1">
    <citation type="submission" date="2020-08" db="EMBL/GenBank/DDBJ databases">
        <title>Genomic Encyclopedia of Type Strains, Phase IV (KMG-IV): sequencing the most valuable type-strain genomes for metagenomic binning, comparative biology and taxonomic classification.</title>
        <authorList>
            <person name="Goeker M."/>
        </authorList>
    </citation>
    <scope>NUCLEOTIDE SEQUENCE [LARGE SCALE GENOMIC DNA]</scope>
    <source>
        <strain evidence="7 8">DSM 103725</strain>
    </source>
</reference>
<feature type="domain" description="Large ribosomal subunit protein uL6 alpha-beta" evidence="6">
    <location>
        <begin position="13"/>
        <end position="83"/>
    </location>
</feature>
<evidence type="ECO:0000256" key="2">
    <source>
        <dbReference type="ARBA" id="ARBA00023274"/>
    </source>
</evidence>
<comment type="function">
    <text evidence="3 5">This protein binds to the 23S rRNA, and is important in its secondary structure. It is located near the subunit interface in the base of the L7/L12 stalk, and near the tRNA binding site of the peptidyltransferase center.</text>
</comment>
<dbReference type="RefSeq" id="WP_184678538.1">
    <property type="nucleotide sequence ID" value="NZ_JACHGY010000001.1"/>
</dbReference>
<dbReference type="Proteomes" id="UP000541810">
    <property type="component" value="Unassembled WGS sequence"/>
</dbReference>
<evidence type="ECO:0000256" key="5">
    <source>
        <dbReference type="RuleBase" id="RU003870"/>
    </source>
</evidence>
<dbReference type="GO" id="GO:0019843">
    <property type="term" value="F:rRNA binding"/>
    <property type="evidence" value="ECO:0007669"/>
    <property type="project" value="UniProtKB-UniRule"/>
</dbReference>
<feature type="domain" description="Large ribosomal subunit protein uL6 alpha-beta" evidence="6">
    <location>
        <begin position="92"/>
        <end position="168"/>
    </location>
</feature>
<keyword evidence="3 5" id="KW-0694">RNA-binding</keyword>
<dbReference type="PANTHER" id="PTHR11655">
    <property type="entry name" value="60S/50S RIBOSOMAL PROTEIN L6/L9"/>
    <property type="match status" value="1"/>
</dbReference>
<comment type="subunit">
    <text evidence="3">Part of the 50S ribosomal subunit.</text>
</comment>
<comment type="caution">
    <text evidence="7">The sequence shown here is derived from an EMBL/GenBank/DDBJ whole genome shotgun (WGS) entry which is preliminary data.</text>
</comment>
<dbReference type="PIRSF" id="PIRSF002162">
    <property type="entry name" value="Ribosomal_L6"/>
    <property type="match status" value="1"/>
</dbReference>
<dbReference type="Pfam" id="PF00347">
    <property type="entry name" value="Ribosomal_L6"/>
    <property type="match status" value="2"/>
</dbReference>
<dbReference type="PRINTS" id="PR00059">
    <property type="entry name" value="RIBOSOMALL6"/>
</dbReference>
<dbReference type="Gene3D" id="3.90.930.12">
    <property type="entry name" value="Ribosomal protein L6, alpha-beta domain"/>
    <property type="match status" value="2"/>
</dbReference>
<accession>A0A7X0LLW4</accession>
<keyword evidence="8" id="KW-1185">Reference proteome</keyword>
<evidence type="ECO:0000313" key="8">
    <source>
        <dbReference type="Proteomes" id="UP000541810"/>
    </source>
</evidence>
<evidence type="ECO:0000259" key="6">
    <source>
        <dbReference type="Pfam" id="PF00347"/>
    </source>
</evidence>
<proteinExistence type="inferred from homology"/>